<dbReference type="InterPro" id="IPR023210">
    <property type="entry name" value="NADP_OxRdtase_dom"/>
</dbReference>
<dbReference type="PANTHER" id="PTHR43312:SF1">
    <property type="entry name" value="NADP-DEPENDENT OXIDOREDUCTASE DOMAIN-CONTAINING PROTEIN"/>
    <property type="match status" value="1"/>
</dbReference>
<dbReference type="GO" id="GO:0016491">
    <property type="term" value="F:oxidoreductase activity"/>
    <property type="evidence" value="ECO:0007669"/>
    <property type="project" value="UniProtKB-KW"/>
</dbReference>
<name>A0A376RI81_ECOLX</name>
<feature type="domain" description="NADP-dependent oxidoreductase" evidence="1">
    <location>
        <begin position="15"/>
        <end position="89"/>
    </location>
</feature>
<accession>A0A376RI81</accession>
<reference evidence="2 3" key="1">
    <citation type="submission" date="2018-06" db="EMBL/GenBank/DDBJ databases">
        <authorList>
            <consortium name="Pathogen Informatics"/>
            <person name="Doyle S."/>
        </authorList>
    </citation>
    <scope>NUCLEOTIDE SEQUENCE [LARGE SCALE GENOMIC DNA]</scope>
    <source>
        <strain evidence="2 3">NCTC10865</strain>
    </source>
</reference>
<dbReference type="AlphaFoldDB" id="A0A376RI81"/>
<sequence length="117" mass="12928">MKKIPLGTTDITLSRMGLGTWAIGGGPAWNGDLDRQICIDTILEAHRCGINLIDTAPGYNFGNSEVIVGQALKKLPREQVVVETKCGIVWERKGSLFNKVGDRQLYKTFPRNLSAKR</sequence>
<dbReference type="InterPro" id="IPR053135">
    <property type="entry name" value="AKR2_Oxidoreductase"/>
</dbReference>
<protein>
    <submittedName>
        <fullName evidence="2">Putative sugar reductase</fullName>
        <ecNumber evidence="2">1.1.1.-</ecNumber>
    </submittedName>
</protein>
<evidence type="ECO:0000313" key="2">
    <source>
        <dbReference type="EMBL" id="STI17484.1"/>
    </source>
</evidence>
<organism evidence="2 3">
    <name type="scientific">Escherichia coli</name>
    <dbReference type="NCBI Taxonomy" id="562"/>
    <lineage>
        <taxon>Bacteria</taxon>
        <taxon>Pseudomonadati</taxon>
        <taxon>Pseudomonadota</taxon>
        <taxon>Gammaproteobacteria</taxon>
        <taxon>Enterobacterales</taxon>
        <taxon>Enterobacteriaceae</taxon>
        <taxon>Escherichia</taxon>
    </lineage>
</organism>
<dbReference type="EC" id="1.1.1.-" evidence="2"/>
<proteinExistence type="predicted"/>
<evidence type="ECO:0000313" key="3">
    <source>
        <dbReference type="Proteomes" id="UP000254159"/>
    </source>
</evidence>
<dbReference type="Proteomes" id="UP000254159">
    <property type="component" value="Unassembled WGS sequence"/>
</dbReference>
<dbReference type="SUPFAM" id="SSF51430">
    <property type="entry name" value="NAD(P)-linked oxidoreductase"/>
    <property type="match status" value="1"/>
</dbReference>
<dbReference type="EMBL" id="UGCD01000002">
    <property type="protein sequence ID" value="STI17484.1"/>
    <property type="molecule type" value="Genomic_DNA"/>
</dbReference>
<dbReference type="InterPro" id="IPR036812">
    <property type="entry name" value="NAD(P)_OxRdtase_dom_sf"/>
</dbReference>
<gene>
    <name evidence="2" type="primary">yhdN_2</name>
    <name evidence="2" type="ORF">NCTC10865_02788</name>
</gene>
<evidence type="ECO:0000259" key="1">
    <source>
        <dbReference type="Pfam" id="PF00248"/>
    </source>
</evidence>
<dbReference type="Gene3D" id="3.20.20.100">
    <property type="entry name" value="NADP-dependent oxidoreductase domain"/>
    <property type="match status" value="1"/>
</dbReference>
<dbReference type="Pfam" id="PF00248">
    <property type="entry name" value="Aldo_ket_red"/>
    <property type="match status" value="1"/>
</dbReference>
<dbReference type="PANTHER" id="PTHR43312">
    <property type="entry name" value="D-THREO-ALDOSE 1-DEHYDROGENASE"/>
    <property type="match status" value="1"/>
</dbReference>
<keyword evidence="2" id="KW-0560">Oxidoreductase</keyword>